<comment type="caution">
    <text evidence="6">The sequence shown here is derived from an EMBL/GenBank/DDBJ whole genome shotgun (WGS) entry which is preliminary data.</text>
</comment>
<keyword evidence="2" id="KW-0689">Ribosomal protein</keyword>
<dbReference type="PANTHER" id="PTHR13479">
    <property type="entry name" value="30S RIBOSOMAL PROTEIN S18"/>
    <property type="match status" value="1"/>
</dbReference>
<dbReference type="InterPro" id="IPR036870">
    <property type="entry name" value="Ribosomal_bS18_sf"/>
</dbReference>
<evidence type="ECO:0000256" key="2">
    <source>
        <dbReference type="ARBA" id="ARBA00022980"/>
    </source>
</evidence>
<dbReference type="GeneID" id="98128807"/>
<dbReference type="EMBL" id="JAZGUE010000007">
    <property type="protein sequence ID" value="KAL2264840.1"/>
    <property type="molecule type" value="Genomic_DNA"/>
</dbReference>
<feature type="region of interest" description="Disordered" evidence="5">
    <location>
        <begin position="39"/>
        <end position="95"/>
    </location>
</feature>
<evidence type="ECO:0000256" key="3">
    <source>
        <dbReference type="ARBA" id="ARBA00023274"/>
    </source>
</evidence>
<dbReference type="Gene3D" id="4.10.640.10">
    <property type="entry name" value="Ribosomal protein S18"/>
    <property type="match status" value="1"/>
</dbReference>
<dbReference type="InterPro" id="IPR001648">
    <property type="entry name" value="Ribosomal_bS18"/>
</dbReference>
<sequence length="287" mass="30583">MSSQRWLSSAARQCQTALAAAQRQQAPALSRAAAFSTSAPVADFRNLNTPNTTTSAAAAANSPSSASSASSASPTSPPGSPLPFTRPSRRVRTGSLARSANEALRDMLSEASERNASLGPLSAEERRRALGQFGPGSVGGGSPTARAVAENAQKAAASDAYLRQMGRRWEVGEVYSPRDLEPAEMQKWRKRGSPAGDVVDLLGFNPVDNYKNFALVSEFITPMGRIKHSSLTGLRPVNQRKVAKMVRRAIGLGLYPSVHKHPQILRLSHQTPAMSVPQSSNPSQNKL</sequence>
<dbReference type="RefSeq" id="XP_070863567.1">
    <property type="nucleotide sequence ID" value="XM_071014163.1"/>
</dbReference>
<dbReference type="Proteomes" id="UP001600064">
    <property type="component" value="Unassembled WGS sequence"/>
</dbReference>
<accession>A0ABR4D4A0</accession>
<evidence type="ECO:0000313" key="6">
    <source>
        <dbReference type="EMBL" id="KAL2264840.1"/>
    </source>
</evidence>
<evidence type="ECO:0000256" key="1">
    <source>
        <dbReference type="ARBA" id="ARBA00005589"/>
    </source>
</evidence>
<name>A0ABR4D4A0_9PEZI</name>
<dbReference type="PANTHER" id="PTHR13479:SF40">
    <property type="entry name" value="SMALL RIBOSOMAL SUBUNIT PROTEIN BS18M"/>
    <property type="match status" value="1"/>
</dbReference>
<dbReference type="Pfam" id="PF01084">
    <property type="entry name" value="Ribosomal_S18"/>
    <property type="match status" value="1"/>
</dbReference>
<evidence type="ECO:0000313" key="7">
    <source>
        <dbReference type="Proteomes" id="UP001600064"/>
    </source>
</evidence>
<proteinExistence type="inferred from homology"/>
<evidence type="ECO:0000256" key="5">
    <source>
        <dbReference type="SAM" id="MobiDB-lite"/>
    </source>
</evidence>
<protein>
    <recommendedName>
        <fullName evidence="4">Small ribosomal subunit protein bS18m</fullName>
    </recommendedName>
</protein>
<keyword evidence="3" id="KW-0687">Ribonucleoprotein</keyword>
<dbReference type="SUPFAM" id="SSF46911">
    <property type="entry name" value="Ribosomal protein S18"/>
    <property type="match status" value="1"/>
</dbReference>
<comment type="similarity">
    <text evidence="1">Belongs to the bacterial ribosomal protein bS18 family.</text>
</comment>
<keyword evidence="7" id="KW-1185">Reference proteome</keyword>
<organism evidence="6 7">
    <name type="scientific">Remersonia thermophila</name>
    <dbReference type="NCBI Taxonomy" id="72144"/>
    <lineage>
        <taxon>Eukaryota</taxon>
        <taxon>Fungi</taxon>
        <taxon>Dikarya</taxon>
        <taxon>Ascomycota</taxon>
        <taxon>Pezizomycotina</taxon>
        <taxon>Sordariomycetes</taxon>
        <taxon>Sordariomycetidae</taxon>
        <taxon>Sordariales</taxon>
        <taxon>Sordariales incertae sedis</taxon>
        <taxon>Remersonia</taxon>
    </lineage>
</organism>
<evidence type="ECO:0000256" key="4">
    <source>
        <dbReference type="ARBA" id="ARBA00035264"/>
    </source>
</evidence>
<feature type="compositionally biased region" description="Low complexity" evidence="5">
    <location>
        <begin position="48"/>
        <end position="74"/>
    </location>
</feature>
<reference evidence="6 7" key="1">
    <citation type="journal article" date="2024" name="Commun. Biol.">
        <title>Comparative genomic analysis of thermophilic fungi reveals convergent evolutionary adaptations and gene losses.</title>
        <authorList>
            <person name="Steindorff A.S."/>
            <person name="Aguilar-Pontes M.V."/>
            <person name="Robinson A.J."/>
            <person name="Andreopoulos B."/>
            <person name="LaButti K."/>
            <person name="Kuo A."/>
            <person name="Mondo S."/>
            <person name="Riley R."/>
            <person name="Otillar R."/>
            <person name="Haridas S."/>
            <person name="Lipzen A."/>
            <person name="Grimwood J."/>
            <person name="Schmutz J."/>
            <person name="Clum A."/>
            <person name="Reid I.D."/>
            <person name="Moisan M.C."/>
            <person name="Butler G."/>
            <person name="Nguyen T.T.M."/>
            <person name="Dewar K."/>
            <person name="Conant G."/>
            <person name="Drula E."/>
            <person name="Henrissat B."/>
            <person name="Hansel C."/>
            <person name="Singer S."/>
            <person name="Hutchinson M.I."/>
            <person name="de Vries R.P."/>
            <person name="Natvig D.O."/>
            <person name="Powell A.J."/>
            <person name="Tsang A."/>
            <person name="Grigoriev I.V."/>
        </authorList>
    </citation>
    <scope>NUCLEOTIDE SEQUENCE [LARGE SCALE GENOMIC DNA]</scope>
    <source>
        <strain evidence="6 7">ATCC 22073</strain>
    </source>
</reference>
<gene>
    <name evidence="6" type="ORF">VTJ83DRAFT_7350</name>
</gene>